<feature type="repeat" description="NHL" evidence="15">
    <location>
        <begin position="216"/>
        <end position="255"/>
    </location>
</feature>
<keyword evidence="8" id="KW-0456">Lyase</keyword>
<dbReference type="Proteomes" id="UP000001070">
    <property type="component" value="Unassembled WGS sequence"/>
</dbReference>
<dbReference type="GO" id="GO:0006518">
    <property type="term" value="P:peptide metabolic process"/>
    <property type="evidence" value="ECO:0007669"/>
    <property type="project" value="InterPro"/>
</dbReference>
<dbReference type="SMR" id="B4J9H1"/>
<evidence type="ECO:0000256" key="15">
    <source>
        <dbReference type="PROSITE-ProRule" id="PRU00504"/>
    </source>
</evidence>
<dbReference type="Gene3D" id="2.120.10.30">
    <property type="entry name" value="TolB, C-terminal domain"/>
    <property type="match status" value="1"/>
</dbReference>
<evidence type="ECO:0000256" key="10">
    <source>
        <dbReference type="ARBA" id="ARBA00057118"/>
    </source>
</evidence>
<dbReference type="EC" id="4.3.2.5" evidence="1"/>
<name>B4J9H1_DROGR</name>
<keyword evidence="2 13" id="KW-0479">Metal-binding</keyword>
<comment type="catalytic activity">
    <reaction evidence="9">
        <text>a [peptide]-C-terminal (2S)-2-hydroxyglycine = a [peptide]-C-terminal amide + glyoxylate</text>
        <dbReference type="Rhea" id="RHEA:20924"/>
        <dbReference type="Rhea" id="RHEA-COMP:13485"/>
        <dbReference type="Rhea" id="RHEA-COMP:15321"/>
        <dbReference type="ChEBI" id="CHEBI:36655"/>
        <dbReference type="ChEBI" id="CHEBI:137001"/>
        <dbReference type="ChEBI" id="CHEBI:142768"/>
        <dbReference type="EC" id="4.3.2.5"/>
    </reaction>
    <physiologicalReaction direction="left-to-right" evidence="9">
        <dbReference type="Rhea" id="RHEA:20925"/>
    </physiologicalReaction>
</comment>
<evidence type="ECO:0000256" key="3">
    <source>
        <dbReference type="ARBA" id="ARBA00022729"/>
    </source>
</evidence>
<evidence type="ECO:0000256" key="13">
    <source>
        <dbReference type="PIRSR" id="PIRSR600720-2"/>
    </source>
</evidence>
<evidence type="ECO:0000256" key="7">
    <source>
        <dbReference type="ARBA" id="ARBA00023180"/>
    </source>
</evidence>
<feature type="binding site" evidence="13">
    <location>
        <position position="110"/>
    </location>
    <ligand>
        <name>Ca(2+)</name>
        <dbReference type="ChEBI" id="CHEBI:29108"/>
        <note>structural</note>
    </ligand>
</feature>
<dbReference type="PhylomeDB" id="B4J9H1"/>
<evidence type="ECO:0000256" key="14">
    <source>
        <dbReference type="PIRSR" id="PIRSR600720-3"/>
    </source>
</evidence>
<dbReference type="OMA" id="KRMRWEA"/>
<evidence type="ECO:0000256" key="17">
    <source>
        <dbReference type="SAM" id="Phobius"/>
    </source>
</evidence>
<comment type="similarity">
    <text evidence="11">Belongs to the peptidyl-alpha-hydroxyglycine alpha-amidating lyase family.</text>
</comment>
<feature type="binding site" evidence="12">
    <location>
        <position position="244"/>
    </location>
    <ligand>
        <name>a protein</name>
        <dbReference type="ChEBI" id="CHEBI:16541"/>
    </ligand>
    <ligandPart>
        <name>C-terminal Xaa-(2S)-2-hydroxyglycine residue</name>
        <dbReference type="ChEBI" id="CHEBI:142768"/>
    </ligandPart>
</feature>
<dbReference type="GO" id="GO:0005576">
    <property type="term" value="C:extracellular region"/>
    <property type="evidence" value="ECO:0007669"/>
    <property type="project" value="TreeGrafter"/>
</dbReference>
<feature type="binding site" evidence="13">
    <location>
        <position position="389"/>
    </location>
    <ligand>
        <name>Ca(2+)</name>
        <dbReference type="ChEBI" id="CHEBI:29108"/>
        <note>structural</note>
    </ligand>
</feature>
<evidence type="ECO:0000256" key="4">
    <source>
        <dbReference type="ARBA" id="ARBA00022737"/>
    </source>
</evidence>
<dbReference type="PRINTS" id="PR00790">
    <property type="entry name" value="PAMONOXGNASE"/>
</dbReference>
<keyword evidence="19" id="KW-1185">Reference proteome</keyword>
<keyword evidence="6 14" id="KW-1015">Disulfide bond</keyword>
<feature type="disulfide bond" evidence="14">
    <location>
        <begin position="225"/>
        <end position="245"/>
    </location>
</feature>
<protein>
    <recommendedName>
        <fullName evidence="1">peptidylamidoglycolate lyase</fullName>
        <ecNumber evidence="1">4.3.2.5</ecNumber>
    </recommendedName>
</protein>
<keyword evidence="4" id="KW-0677">Repeat</keyword>
<feature type="repeat" description="NHL" evidence="15">
    <location>
        <begin position="160"/>
        <end position="201"/>
    </location>
</feature>
<keyword evidence="3" id="KW-0732">Signal</keyword>
<evidence type="ECO:0000256" key="5">
    <source>
        <dbReference type="ARBA" id="ARBA00022833"/>
    </source>
</evidence>
<accession>B4J9H1</accession>
<evidence type="ECO:0000313" key="18">
    <source>
        <dbReference type="EMBL" id="EDW01452.1"/>
    </source>
</evidence>
<dbReference type="HOGENOM" id="CLU_037899_4_0_1"/>
<dbReference type="PANTHER" id="PTHR10680:SF36">
    <property type="entry name" value="PEPTIDYL-ALPHA-HYDROXYGLYCINE ALPHA-AMIDATING LYASE 1"/>
    <property type="match status" value="1"/>
</dbReference>
<dbReference type="SUPFAM" id="SSF63829">
    <property type="entry name" value="Calcium-dependent phosphotriesterase"/>
    <property type="match status" value="1"/>
</dbReference>
<dbReference type="STRING" id="7222.B4J9H1"/>
<evidence type="ECO:0000313" key="19">
    <source>
        <dbReference type="Proteomes" id="UP000001070"/>
    </source>
</evidence>
<dbReference type="InterPro" id="IPR000720">
    <property type="entry name" value="PHM/PAL"/>
</dbReference>
<keyword evidence="7" id="KW-0325">Glycoprotein</keyword>
<feature type="binding site" evidence="12">
    <location>
        <position position="123"/>
    </location>
    <ligand>
        <name>a protein</name>
        <dbReference type="ChEBI" id="CHEBI:16541"/>
    </ligand>
    <ligandPart>
        <name>C-terminal Xaa-(2S)-2-hydroxyglycine residue</name>
        <dbReference type="ChEBI" id="CHEBI:142768"/>
    </ligandPart>
</feature>
<organism evidence="19">
    <name type="scientific">Drosophila grimshawi</name>
    <name type="common">Hawaiian fruit fly</name>
    <name type="synonym">Idiomyia grimshawi</name>
    <dbReference type="NCBI Taxonomy" id="7222"/>
    <lineage>
        <taxon>Eukaryota</taxon>
        <taxon>Metazoa</taxon>
        <taxon>Ecdysozoa</taxon>
        <taxon>Arthropoda</taxon>
        <taxon>Hexapoda</taxon>
        <taxon>Insecta</taxon>
        <taxon>Pterygota</taxon>
        <taxon>Neoptera</taxon>
        <taxon>Endopterygota</taxon>
        <taxon>Diptera</taxon>
        <taxon>Brachycera</taxon>
        <taxon>Muscomorpha</taxon>
        <taxon>Ephydroidea</taxon>
        <taxon>Drosophilidae</taxon>
        <taxon>Drosophila</taxon>
        <taxon>Hawaiian Drosophila</taxon>
    </lineage>
</organism>
<dbReference type="CDD" id="cd14958">
    <property type="entry name" value="NHL_PAL_like"/>
    <property type="match status" value="1"/>
</dbReference>
<keyword evidence="17" id="KW-1133">Transmembrane helix</keyword>
<dbReference type="OrthoDB" id="10018185at2759"/>
<keyword evidence="13" id="KW-0106">Calcium</keyword>
<gene>
    <name evidence="18" type="primary">Dgri\GH21446</name>
    <name evidence="18" type="ORF">Dgri_GH21446</name>
</gene>
<dbReference type="InterPro" id="IPR001258">
    <property type="entry name" value="NHL_repeat"/>
</dbReference>
<dbReference type="InParanoid" id="B4J9H1"/>
<comment type="cofactor">
    <cofactor evidence="13">
        <name>Zn(2+)</name>
        <dbReference type="ChEBI" id="CHEBI:29105"/>
    </cofactor>
    <text evidence="13">Binds one Zn(2+) ion per subunit.</text>
</comment>
<dbReference type="GO" id="GO:0004598">
    <property type="term" value="F:peptidylamidoglycolate lyase activity"/>
    <property type="evidence" value="ECO:0007669"/>
    <property type="project" value="UniProtKB-EC"/>
</dbReference>
<keyword evidence="17" id="KW-0812">Transmembrane</keyword>
<feature type="transmembrane region" description="Helical" evidence="17">
    <location>
        <begin position="457"/>
        <end position="479"/>
    </location>
</feature>
<proteinExistence type="inferred from homology"/>
<feature type="binding site" evidence="13">
    <location>
        <position position="388"/>
    </location>
    <ligand>
        <name>Zn(2+)</name>
        <dbReference type="ChEBI" id="CHEBI:29105"/>
        <note>catalytic</note>
    </ligand>
</feature>
<dbReference type="GO" id="GO:0046872">
    <property type="term" value="F:metal ion binding"/>
    <property type="evidence" value="ECO:0007669"/>
    <property type="project" value="UniProtKB-KW"/>
</dbReference>
<dbReference type="AlphaFoldDB" id="B4J9H1"/>
<evidence type="ECO:0000256" key="9">
    <source>
        <dbReference type="ARBA" id="ARBA00050393"/>
    </source>
</evidence>
<reference evidence="18 19" key="1">
    <citation type="journal article" date="2007" name="Nature">
        <title>Evolution of genes and genomes on the Drosophila phylogeny.</title>
        <authorList>
            <consortium name="Drosophila 12 Genomes Consortium"/>
            <person name="Clark A.G."/>
            <person name="Eisen M.B."/>
            <person name="Smith D.R."/>
            <person name="Bergman C.M."/>
            <person name="Oliver B."/>
            <person name="Markow T.A."/>
            <person name="Kaufman T.C."/>
            <person name="Kellis M."/>
            <person name="Gelbart W."/>
            <person name="Iyer V.N."/>
            <person name="Pollard D.A."/>
            <person name="Sackton T.B."/>
            <person name="Larracuente A.M."/>
            <person name="Singh N.D."/>
            <person name="Abad J.P."/>
            <person name="Abt D.N."/>
            <person name="Adryan B."/>
            <person name="Aguade M."/>
            <person name="Akashi H."/>
            <person name="Anderson W.W."/>
            <person name="Aquadro C.F."/>
            <person name="Ardell D.H."/>
            <person name="Arguello R."/>
            <person name="Artieri C.G."/>
            <person name="Barbash D.A."/>
            <person name="Barker D."/>
            <person name="Barsanti P."/>
            <person name="Batterham P."/>
            <person name="Batzoglou S."/>
            <person name="Begun D."/>
            <person name="Bhutkar A."/>
            <person name="Blanco E."/>
            <person name="Bosak S.A."/>
            <person name="Bradley R.K."/>
            <person name="Brand A.D."/>
            <person name="Brent M.R."/>
            <person name="Brooks A.N."/>
            <person name="Brown R.H."/>
            <person name="Butlin R.K."/>
            <person name="Caggese C."/>
            <person name="Calvi B.R."/>
            <person name="Bernardo de Carvalho A."/>
            <person name="Caspi A."/>
            <person name="Castrezana S."/>
            <person name="Celniker S.E."/>
            <person name="Chang J.L."/>
            <person name="Chapple C."/>
            <person name="Chatterji S."/>
            <person name="Chinwalla A."/>
            <person name="Civetta A."/>
            <person name="Clifton S.W."/>
            <person name="Comeron J.M."/>
            <person name="Costello J.C."/>
            <person name="Coyne J.A."/>
            <person name="Daub J."/>
            <person name="David R.G."/>
            <person name="Delcher A.L."/>
            <person name="Delehaunty K."/>
            <person name="Do C.B."/>
            <person name="Ebling H."/>
            <person name="Edwards K."/>
            <person name="Eickbush T."/>
            <person name="Evans J.D."/>
            <person name="Filipski A."/>
            <person name="Findeiss S."/>
            <person name="Freyhult E."/>
            <person name="Fulton L."/>
            <person name="Fulton R."/>
            <person name="Garcia A.C."/>
            <person name="Gardiner A."/>
            <person name="Garfield D.A."/>
            <person name="Garvin B.E."/>
            <person name="Gibson G."/>
            <person name="Gilbert D."/>
            <person name="Gnerre S."/>
            <person name="Godfrey J."/>
            <person name="Good R."/>
            <person name="Gotea V."/>
            <person name="Gravely B."/>
            <person name="Greenberg A.J."/>
            <person name="Griffiths-Jones S."/>
            <person name="Gross S."/>
            <person name="Guigo R."/>
            <person name="Gustafson E.A."/>
            <person name="Haerty W."/>
            <person name="Hahn M.W."/>
            <person name="Halligan D.L."/>
            <person name="Halpern A.L."/>
            <person name="Halter G.M."/>
            <person name="Han M.V."/>
            <person name="Heger A."/>
            <person name="Hillier L."/>
            <person name="Hinrichs A.S."/>
            <person name="Holmes I."/>
            <person name="Hoskins R.A."/>
            <person name="Hubisz M.J."/>
            <person name="Hultmark D."/>
            <person name="Huntley M.A."/>
            <person name="Jaffe D.B."/>
            <person name="Jagadeeshan S."/>
            <person name="Jeck W.R."/>
            <person name="Johnson J."/>
            <person name="Jones C.D."/>
            <person name="Jordan W.C."/>
            <person name="Karpen G.H."/>
            <person name="Kataoka E."/>
            <person name="Keightley P.D."/>
            <person name="Kheradpour P."/>
            <person name="Kirkness E.F."/>
            <person name="Koerich L.B."/>
            <person name="Kristiansen K."/>
            <person name="Kudrna D."/>
            <person name="Kulathinal R.J."/>
            <person name="Kumar S."/>
            <person name="Kwok R."/>
            <person name="Lander E."/>
            <person name="Langley C.H."/>
            <person name="Lapoint R."/>
            <person name="Lazzaro B.P."/>
            <person name="Lee S.J."/>
            <person name="Levesque L."/>
            <person name="Li R."/>
            <person name="Lin C.F."/>
            <person name="Lin M.F."/>
            <person name="Lindblad-Toh K."/>
            <person name="Llopart A."/>
            <person name="Long M."/>
            <person name="Low L."/>
            <person name="Lozovsky E."/>
            <person name="Lu J."/>
            <person name="Luo M."/>
            <person name="Machado C.A."/>
            <person name="Makalowski W."/>
            <person name="Marzo M."/>
            <person name="Matsuda M."/>
            <person name="Matzkin L."/>
            <person name="McAllister B."/>
            <person name="McBride C.S."/>
            <person name="McKernan B."/>
            <person name="McKernan K."/>
            <person name="Mendez-Lago M."/>
            <person name="Minx P."/>
            <person name="Mollenhauer M.U."/>
            <person name="Montooth K."/>
            <person name="Mount S.M."/>
            <person name="Mu X."/>
            <person name="Myers E."/>
            <person name="Negre B."/>
            <person name="Newfeld S."/>
            <person name="Nielsen R."/>
            <person name="Noor M.A."/>
            <person name="O'Grady P."/>
            <person name="Pachter L."/>
            <person name="Papaceit M."/>
            <person name="Parisi M.J."/>
            <person name="Parisi M."/>
            <person name="Parts L."/>
            <person name="Pedersen J.S."/>
            <person name="Pesole G."/>
            <person name="Phillippy A.M."/>
            <person name="Ponting C.P."/>
            <person name="Pop M."/>
            <person name="Porcelli D."/>
            <person name="Powell J.R."/>
            <person name="Prohaska S."/>
            <person name="Pruitt K."/>
            <person name="Puig M."/>
            <person name="Quesneville H."/>
            <person name="Ram K.R."/>
            <person name="Rand D."/>
            <person name="Rasmussen M.D."/>
            <person name="Reed L.K."/>
            <person name="Reenan R."/>
            <person name="Reily A."/>
            <person name="Remington K.A."/>
            <person name="Rieger T.T."/>
            <person name="Ritchie M.G."/>
            <person name="Robin C."/>
            <person name="Rogers Y.H."/>
            <person name="Rohde C."/>
            <person name="Rozas J."/>
            <person name="Rubenfield M.J."/>
            <person name="Ruiz A."/>
            <person name="Russo S."/>
            <person name="Salzberg S.L."/>
            <person name="Sanchez-Gracia A."/>
            <person name="Saranga D.J."/>
            <person name="Sato H."/>
            <person name="Schaeffer S.W."/>
            <person name="Schatz M.C."/>
            <person name="Schlenke T."/>
            <person name="Schwartz R."/>
            <person name="Segarra C."/>
            <person name="Singh R.S."/>
            <person name="Sirot L."/>
            <person name="Sirota M."/>
            <person name="Sisneros N.B."/>
            <person name="Smith C.D."/>
            <person name="Smith T.F."/>
            <person name="Spieth J."/>
            <person name="Stage D.E."/>
            <person name="Stark A."/>
            <person name="Stephan W."/>
            <person name="Strausberg R.L."/>
            <person name="Strempel S."/>
            <person name="Sturgill D."/>
            <person name="Sutton G."/>
            <person name="Sutton G.G."/>
            <person name="Tao W."/>
            <person name="Teichmann S."/>
            <person name="Tobari Y.N."/>
            <person name="Tomimura Y."/>
            <person name="Tsolas J.M."/>
            <person name="Valente V.L."/>
            <person name="Venter E."/>
            <person name="Venter J.C."/>
            <person name="Vicario S."/>
            <person name="Vieira F.G."/>
            <person name="Vilella A.J."/>
            <person name="Villasante A."/>
            <person name="Walenz B."/>
            <person name="Wang J."/>
            <person name="Wasserman M."/>
            <person name="Watts T."/>
            <person name="Wilson D."/>
            <person name="Wilson R.K."/>
            <person name="Wing R.A."/>
            <person name="Wolfner M.F."/>
            <person name="Wong A."/>
            <person name="Wong G.K."/>
            <person name="Wu C.I."/>
            <person name="Wu G."/>
            <person name="Yamamoto D."/>
            <person name="Yang H.P."/>
            <person name="Yang S.P."/>
            <person name="Yorke J.A."/>
            <person name="Yoshida K."/>
            <person name="Zdobnov E."/>
            <person name="Zhang P."/>
            <person name="Zhang Y."/>
            <person name="Zimin A.V."/>
            <person name="Baldwin J."/>
            <person name="Abdouelleil A."/>
            <person name="Abdulkadir J."/>
            <person name="Abebe A."/>
            <person name="Abera B."/>
            <person name="Abreu J."/>
            <person name="Acer S.C."/>
            <person name="Aftuck L."/>
            <person name="Alexander A."/>
            <person name="An P."/>
            <person name="Anderson E."/>
            <person name="Anderson S."/>
            <person name="Arachi H."/>
            <person name="Azer M."/>
            <person name="Bachantsang P."/>
            <person name="Barry A."/>
            <person name="Bayul T."/>
            <person name="Berlin A."/>
            <person name="Bessette D."/>
            <person name="Bloom T."/>
            <person name="Blye J."/>
            <person name="Boguslavskiy L."/>
            <person name="Bonnet C."/>
            <person name="Boukhgalter B."/>
            <person name="Bourzgui I."/>
            <person name="Brown A."/>
            <person name="Cahill P."/>
            <person name="Channer S."/>
            <person name="Cheshatsang Y."/>
            <person name="Chuda L."/>
            <person name="Citroen M."/>
            <person name="Collymore A."/>
            <person name="Cooke P."/>
            <person name="Costello M."/>
            <person name="D'Aco K."/>
            <person name="Daza R."/>
            <person name="De Haan G."/>
            <person name="DeGray S."/>
            <person name="DeMaso C."/>
            <person name="Dhargay N."/>
            <person name="Dooley K."/>
            <person name="Dooley E."/>
            <person name="Doricent M."/>
            <person name="Dorje P."/>
            <person name="Dorjee K."/>
            <person name="Dupes A."/>
            <person name="Elong R."/>
            <person name="Falk J."/>
            <person name="Farina A."/>
            <person name="Faro S."/>
            <person name="Ferguson D."/>
            <person name="Fisher S."/>
            <person name="Foley C.D."/>
            <person name="Franke A."/>
            <person name="Friedrich D."/>
            <person name="Gadbois L."/>
            <person name="Gearin G."/>
            <person name="Gearin C.R."/>
            <person name="Giannoukos G."/>
            <person name="Goode T."/>
            <person name="Graham J."/>
            <person name="Grandbois E."/>
            <person name="Grewal S."/>
            <person name="Gyaltsen K."/>
            <person name="Hafez N."/>
            <person name="Hagos B."/>
            <person name="Hall J."/>
            <person name="Henson C."/>
            <person name="Hollinger A."/>
            <person name="Honan T."/>
            <person name="Huard M.D."/>
            <person name="Hughes L."/>
            <person name="Hurhula B."/>
            <person name="Husby M.E."/>
            <person name="Kamat A."/>
            <person name="Kanga B."/>
            <person name="Kashin S."/>
            <person name="Khazanovich D."/>
            <person name="Kisner P."/>
            <person name="Lance K."/>
            <person name="Lara M."/>
            <person name="Lee W."/>
            <person name="Lennon N."/>
            <person name="Letendre F."/>
            <person name="LeVine R."/>
            <person name="Lipovsky A."/>
            <person name="Liu X."/>
            <person name="Liu J."/>
            <person name="Liu S."/>
            <person name="Lokyitsang T."/>
            <person name="Lokyitsang Y."/>
            <person name="Lubonja R."/>
            <person name="Lui A."/>
            <person name="MacDonald P."/>
            <person name="Magnisalis V."/>
            <person name="Maru K."/>
            <person name="Matthews C."/>
            <person name="McCusker W."/>
            <person name="McDonough S."/>
            <person name="Mehta T."/>
            <person name="Meldrim J."/>
            <person name="Meneus L."/>
            <person name="Mihai O."/>
            <person name="Mihalev A."/>
            <person name="Mihova T."/>
            <person name="Mittelman R."/>
            <person name="Mlenga V."/>
            <person name="Montmayeur A."/>
            <person name="Mulrain L."/>
            <person name="Navidi A."/>
            <person name="Naylor J."/>
            <person name="Negash T."/>
            <person name="Nguyen T."/>
            <person name="Nguyen N."/>
            <person name="Nicol R."/>
            <person name="Norbu C."/>
            <person name="Norbu N."/>
            <person name="Novod N."/>
            <person name="O'Neill B."/>
            <person name="Osman S."/>
            <person name="Markiewicz E."/>
            <person name="Oyono O.L."/>
            <person name="Patti C."/>
            <person name="Phunkhang P."/>
            <person name="Pierre F."/>
            <person name="Priest M."/>
            <person name="Raghuraman S."/>
            <person name="Rege F."/>
            <person name="Reyes R."/>
            <person name="Rise C."/>
            <person name="Rogov P."/>
            <person name="Ross K."/>
            <person name="Ryan E."/>
            <person name="Settipalli S."/>
            <person name="Shea T."/>
            <person name="Sherpa N."/>
            <person name="Shi L."/>
            <person name="Shih D."/>
            <person name="Sparrow T."/>
            <person name="Spaulding J."/>
            <person name="Stalker J."/>
            <person name="Stange-Thomann N."/>
            <person name="Stavropoulos S."/>
            <person name="Stone C."/>
            <person name="Strader C."/>
            <person name="Tesfaye S."/>
            <person name="Thomson T."/>
            <person name="Thoulutsang Y."/>
            <person name="Thoulutsang D."/>
            <person name="Topham K."/>
            <person name="Topping I."/>
            <person name="Tsamla T."/>
            <person name="Vassiliev H."/>
            <person name="Vo A."/>
            <person name="Wangchuk T."/>
            <person name="Wangdi T."/>
            <person name="Weiand M."/>
            <person name="Wilkinson J."/>
            <person name="Wilson A."/>
            <person name="Yadav S."/>
            <person name="Young G."/>
            <person name="Yu Q."/>
            <person name="Zembek L."/>
            <person name="Zhong D."/>
            <person name="Zimmer A."/>
            <person name="Zwirko Z."/>
            <person name="Jaffe D.B."/>
            <person name="Alvarez P."/>
            <person name="Brockman W."/>
            <person name="Butler J."/>
            <person name="Chin C."/>
            <person name="Gnerre S."/>
            <person name="Grabherr M."/>
            <person name="Kleber M."/>
            <person name="Mauceli E."/>
            <person name="MacCallum I."/>
        </authorList>
    </citation>
    <scope>NUCLEOTIDE SEQUENCE [LARGE SCALE GENOMIC DNA]</scope>
    <source>
        <strain evidence="19">Tucson 15287-2541.00</strain>
    </source>
</reference>
<dbReference type="PROSITE" id="PS51125">
    <property type="entry name" value="NHL"/>
    <property type="match status" value="2"/>
</dbReference>
<keyword evidence="17" id="KW-0472">Membrane</keyword>
<feature type="region of interest" description="Disordered" evidence="16">
    <location>
        <begin position="519"/>
        <end position="538"/>
    </location>
</feature>
<evidence type="ECO:0000256" key="11">
    <source>
        <dbReference type="ARBA" id="ARBA00061296"/>
    </source>
</evidence>
<dbReference type="eggNOG" id="KOG3567">
    <property type="taxonomic scope" value="Eukaryota"/>
</dbReference>
<keyword evidence="5 13" id="KW-0862">Zinc</keyword>
<evidence type="ECO:0000256" key="6">
    <source>
        <dbReference type="ARBA" id="ARBA00023157"/>
    </source>
</evidence>
<feature type="binding site" evidence="13">
    <location>
        <position position="177"/>
    </location>
    <ligand>
        <name>Ca(2+)</name>
        <dbReference type="ChEBI" id="CHEBI:29108"/>
        <note>structural</note>
    </ligand>
</feature>
<feature type="transmembrane region" description="Helical" evidence="17">
    <location>
        <begin position="12"/>
        <end position="34"/>
    </location>
</feature>
<dbReference type="PANTHER" id="PTHR10680">
    <property type="entry name" value="PEPTIDYL-GLYCINE ALPHA-AMIDATING MONOOXYGENASE"/>
    <property type="match status" value="1"/>
</dbReference>
<dbReference type="FunFam" id="2.120.10.30:FF:000054">
    <property type="entry name" value="Peptidyl-alpha-hydroxyglycine alpha-amidating lyase 1"/>
    <property type="match status" value="1"/>
</dbReference>
<sequence>MTRTSSNNNNSVLHSCYFCLAICILFNLVTSAAVTENQSAQRYVQYVGNGNNERLQQMLKGVGAAEINWPQGAKQEVTDVKTELAKLNTTYVYQNAWPANSVKLGAVTAVSFDRAGNVVIFHRVDRIWNQMTFDRSNVYQERNRGAIMDNTVLGLEPETGKVLYEWGKNIFYMPHGLSIDPEDNVWVTDVALHQVFKFPPRGEGGKPLLTLGNAFHPGVGKNKFCKPTAVAVLNNGDFFVADGYCNARILKYSKEGKQILSWGQNSFAGRSYDVALPNFFAIPHALTLVPELDLLCAADRENGRVQCFLSNNGSFHSQYHNQLIGDRLFSMAYTPAAGGQLVIVNGPTAEMGIAPQHYNEVHGFVMSMRTRQLVSKFGPNNLQFENPHDVAVTEDGNAIYVAELNPMRIHKFLHKSLAKPMSLSASKVDAAAPLPMVSEASASVDATQTHHHPSGKAILVASLMLVFAGSTFALALIMAHRRKRGCLLFGTHNRRHAWEKTEGFKLGGLIDRNGFEKLDQNASDEEQEQETTTISQYA</sequence>
<feature type="disulfide bond" evidence="14">
    <location>
        <begin position="296"/>
        <end position="307"/>
    </location>
</feature>
<dbReference type="KEGG" id="dgr:6560913"/>
<evidence type="ECO:0000256" key="12">
    <source>
        <dbReference type="PIRSR" id="PIRSR600720-1"/>
    </source>
</evidence>
<dbReference type="EMBL" id="CH916367">
    <property type="protein sequence ID" value="EDW01452.1"/>
    <property type="molecule type" value="Genomic_DNA"/>
</dbReference>
<evidence type="ECO:0000256" key="8">
    <source>
        <dbReference type="ARBA" id="ARBA00023239"/>
    </source>
</evidence>
<evidence type="ECO:0000256" key="16">
    <source>
        <dbReference type="SAM" id="MobiDB-lite"/>
    </source>
</evidence>
<evidence type="ECO:0000256" key="1">
    <source>
        <dbReference type="ARBA" id="ARBA00012343"/>
    </source>
</evidence>
<feature type="binding site" evidence="13">
    <location>
        <position position="284"/>
    </location>
    <ligand>
        <name>Zn(2+)</name>
        <dbReference type="ChEBI" id="CHEBI:29105"/>
        <note>catalytic</note>
    </ligand>
</feature>
<comment type="function">
    <text evidence="10">Peptidyl-alpha-hydroxylglycine alpha-amidating lyase that catalyzes an essential reaction in C-terminal alpha-amidation of peptides. Mediates the dismutation of the unstable peptidyl(2-hydroxyglycine) intermediate to glyoxylate and the corresponding desglycine peptide amide. C-terminal amidation of peptides such as neuropeptides is essential for full biological activity.</text>
</comment>
<feature type="binding site" evidence="12">
    <location>
        <position position="300"/>
    </location>
    <ligand>
        <name>a protein</name>
        <dbReference type="ChEBI" id="CHEBI:16541"/>
    </ligand>
    <ligandPart>
        <name>C-terminal Xaa-(2S)-2-hydroxyglycine residue</name>
        <dbReference type="ChEBI" id="CHEBI:142768"/>
    </ligandPart>
</feature>
<dbReference type="Pfam" id="PF01436">
    <property type="entry name" value="NHL"/>
    <property type="match status" value="2"/>
</dbReference>
<evidence type="ECO:0000256" key="2">
    <source>
        <dbReference type="ARBA" id="ARBA00022723"/>
    </source>
</evidence>
<feature type="binding site" evidence="13">
    <location>
        <position position="175"/>
    </location>
    <ligand>
        <name>Zn(2+)</name>
        <dbReference type="ChEBI" id="CHEBI:29105"/>
        <note>catalytic</note>
    </ligand>
</feature>
<dbReference type="InterPro" id="IPR011042">
    <property type="entry name" value="6-blade_b-propeller_TolB-like"/>
</dbReference>
<dbReference type="GO" id="GO:0016020">
    <property type="term" value="C:membrane"/>
    <property type="evidence" value="ECO:0007669"/>
    <property type="project" value="InterPro"/>
</dbReference>